<dbReference type="AlphaFoldDB" id="Q0D183"/>
<proteinExistence type="predicted"/>
<evidence type="ECO:0000256" key="1">
    <source>
        <dbReference type="SAM" id="MobiDB-lite"/>
    </source>
</evidence>
<evidence type="ECO:0000313" key="2">
    <source>
        <dbReference type="EMBL" id="EAU38947.1"/>
    </source>
</evidence>
<accession>Q0D183</accession>
<dbReference type="Proteomes" id="UP000007963">
    <property type="component" value="Unassembled WGS sequence"/>
</dbReference>
<dbReference type="RefSeq" id="XP_001210387.1">
    <property type="nucleotide sequence ID" value="XM_001210387.1"/>
</dbReference>
<name>Q0D183_ASPTN</name>
<protein>
    <submittedName>
        <fullName evidence="2">Uncharacterized protein</fullName>
    </submittedName>
</protein>
<dbReference type="VEuPathDB" id="FungiDB:ATEG_00301"/>
<feature type="compositionally biased region" description="Basic and acidic residues" evidence="1">
    <location>
        <begin position="1"/>
        <end position="10"/>
    </location>
</feature>
<gene>
    <name evidence="2" type="ORF">ATEG_00301</name>
</gene>
<dbReference type="EMBL" id="CH476594">
    <property type="protein sequence ID" value="EAU38947.1"/>
    <property type="molecule type" value="Genomic_DNA"/>
</dbReference>
<dbReference type="HOGENOM" id="CLU_2196394_0_0_1"/>
<evidence type="ECO:0000313" key="3">
    <source>
        <dbReference type="Proteomes" id="UP000007963"/>
    </source>
</evidence>
<reference evidence="3" key="1">
    <citation type="submission" date="2005-09" db="EMBL/GenBank/DDBJ databases">
        <title>Annotation of the Aspergillus terreus NIH2624 genome.</title>
        <authorList>
            <person name="Birren B.W."/>
            <person name="Lander E.S."/>
            <person name="Galagan J.E."/>
            <person name="Nusbaum C."/>
            <person name="Devon K."/>
            <person name="Henn M."/>
            <person name="Ma L.-J."/>
            <person name="Jaffe D.B."/>
            <person name="Butler J."/>
            <person name="Alvarez P."/>
            <person name="Gnerre S."/>
            <person name="Grabherr M."/>
            <person name="Kleber M."/>
            <person name="Mauceli E.W."/>
            <person name="Brockman W."/>
            <person name="Rounsley S."/>
            <person name="Young S.K."/>
            <person name="LaButti K."/>
            <person name="Pushparaj V."/>
            <person name="DeCaprio D."/>
            <person name="Crawford M."/>
            <person name="Koehrsen M."/>
            <person name="Engels R."/>
            <person name="Montgomery P."/>
            <person name="Pearson M."/>
            <person name="Howarth C."/>
            <person name="Larson L."/>
            <person name="Luoma S."/>
            <person name="White J."/>
            <person name="Alvarado L."/>
            <person name="Kodira C.D."/>
            <person name="Zeng Q."/>
            <person name="Oleary S."/>
            <person name="Yandava C."/>
            <person name="Denning D.W."/>
            <person name="Nierman W.C."/>
            <person name="Milne T."/>
            <person name="Madden K."/>
        </authorList>
    </citation>
    <scope>NUCLEOTIDE SEQUENCE [LARGE SCALE GENOMIC DNA]</scope>
    <source>
        <strain evidence="3">NIH 2624 / FGSC A1156</strain>
    </source>
</reference>
<organism evidence="2 3">
    <name type="scientific">Aspergillus terreus (strain NIH 2624 / FGSC A1156)</name>
    <dbReference type="NCBI Taxonomy" id="341663"/>
    <lineage>
        <taxon>Eukaryota</taxon>
        <taxon>Fungi</taxon>
        <taxon>Dikarya</taxon>
        <taxon>Ascomycota</taxon>
        <taxon>Pezizomycotina</taxon>
        <taxon>Eurotiomycetes</taxon>
        <taxon>Eurotiomycetidae</taxon>
        <taxon>Eurotiales</taxon>
        <taxon>Aspergillaceae</taxon>
        <taxon>Aspergillus</taxon>
        <taxon>Aspergillus subgen. Circumdati</taxon>
    </lineage>
</organism>
<dbReference type="GeneID" id="4355052"/>
<feature type="region of interest" description="Disordered" evidence="1">
    <location>
        <begin position="81"/>
        <end position="108"/>
    </location>
</feature>
<sequence>MPSKSSDEFAKSIQHLQGPGSVPHVAGRRRLCISHQQLEYKLDTSFGCVFAEIIGNPAMHMSTSDPEQYLVEQKAGASEITPLRNDPRRSHHNPPIDINTNIGRVKFS</sequence>
<feature type="region of interest" description="Disordered" evidence="1">
    <location>
        <begin position="1"/>
        <end position="24"/>
    </location>
</feature>